<dbReference type="EMBL" id="RCSX01000054">
    <property type="protein sequence ID" value="KAF7911731.1"/>
    <property type="molecule type" value="Genomic_DNA"/>
</dbReference>
<name>A0ABQ7I4K3_9HELO</name>
<evidence type="ECO:0000313" key="2">
    <source>
        <dbReference type="Proteomes" id="UP000783213"/>
    </source>
</evidence>
<dbReference type="Proteomes" id="UP000783213">
    <property type="component" value="Unassembled WGS sequence"/>
</dbReference>
<evidence type="ECO:0000313" key="1">
    <source>
        <dbReference type="EMBL" id="KAF7911731.1"/>
    </source>
</evidence>
<keyword evidence="2" id="KW-1185">Reference proteome</keyword>
<sequence>MGGWIVVVVVVAVVGVEYKVMAWNGTVMEQALGVFAYAVCVAGVGTLPDEETNWEVDVFWIWGWGLRV</sequence>
<accession>A0ABQ7I4K3</accession>
<protein>
    <submittedName>
        <fullName evidence="1">Uncharacterized protein</fullName>
    </submittedName>
</protein>
<comment type="caution">
    <text evidence="1">The sequence shown here is derived from an EMBL/GenBank/DDBJ whole genome shotgun (WGS) entry which is preliminary data.</text>
</comment>
<dbReference type="RefSeq" id="XP_038804122.1">
    <property type="nucleotide sequence ID" value="XM_038959469.1"/>
</dbReference>
<reference evidence="1 2" key="1">
    <citation type="journal article" date="2020" name="Genome Biol. Evol.">
        <title>Comparative genomics of Sclerotiniaceae.</title>
        <authorList>
            <person name="Valero Jimenez C.A."/>
            <person name="Steentjes M."/>
            <person name="Scholten O.E."/>
            <person name="Van Kan J.A.L."/>
        </authorList>
    </citation>
    <scope>NUCLEOTIDE SEQUENCE [LARGE SCALE GENOMIC DNA]</scope>
    <source>
        <strain evidence="1 2">B1</strain>
    </source>
</reference>
<proteinExistence type="predicted"/>
<gene>
    <name evidence="1" type="ORF">EAE98_011846</name>
</gene>
<dbReference type="GeneID" id="62238617"/>
<organism evidence="1 2">
    <name type="scientific">Botrytis deweyae</name>
    <dbReference type="NCBI Taxonomy" id="2478750"/>
    <lineage>
        <taxon>Eukaryota</taxon>
        <taxon>Fungi</taxon>
        <taxon>Dikarya</taxon>
        <taxon>Ascomycota</taxon>
        <taxon>Pezizomycotina</taxon>
        <taxon>Leotiomycetes</taxon>
        <taxon>Helotiales</taxon>
        <taxon>Sclerotiniaceae</taxon>
        <taxon>Botrytis</taxon>
    </lineage>
</organism>